<dbReference type="GO" id="GO:0003700">
    <property type="term" value="F:DNA-binding transcription factor activity"/>
    <property type="evidence" value="ECO:0007669"/>
    <property type="project" value="InterPro"/>
</dbReference>
<evidence type="ECO:0000313" key="6">
    <source>
        <dbReference type="EMBL" id="NVK96118.1"/>
    </source>
</evidence>
<comment type="caution">
    <text evidence="6">The sequence shown here is derived from an EMBL/GenBank/DDBJ whole genome shotgun (WGS) entry which is preliminary data.</text>
</comment>
<evidence type="ECO:0000259" key="5">
    <source>
        <dbReference type="PROSITE" id="PS50931"/>
    </source>
</evidence>
<dbReference type="Gene3D" id="1.10.10.10">
    <property type="entry name" value="Winged helix-like DNA-binding domain superfamily/Winged helix DNA-binding domain"/>
    <property type="match status" value="1"/>
</dbReference>
<comment type="similarity">
    <text evidence="1">Belongs to the LysR transcriptional regulatory family.</text>
</comment>
<feature type="domain" description="HTH lysR-type" evidence="5">
    <location>
        <begin position="3"/>
        <end position="60"/>
    </location>
</feature>
<dbReference type="InterPro" id="IPR005119">
    <property type="entry name" value="LysR_subst-bd"/>
</dbReference>
<dbReference type="SUPFAM" id="SSF46785">
    <property type="entry name" value="Winged helix' DNA-binding domain"/>
    <property type="match status" value="1"/>
</dbReference>
<dbReference type="Pfam" id="PF03466">
    <property type="entry name" value="LysR_substrate"/>
    <property type="match status" value="1"/>
</dbReference>
<keyword evidence="4" id="KW-0804">Transcription</keyword>
<keyword evidence="3" id="KW-0238">DNA-binding</keyword>
<evidence type="ECO:0000313" key="7">
    <source>
        <dbReference type="Proteomes" id="UP000565723"/>
    </source>
</evidence>
<dbReference type="InterPro" id="IPR000847">
    <property type="entry name" value="LysR_HTH_N"/>
</dbReference>
<organism evidence="6 7">
    <name type="scientific">Ruegeria pomeroyi</name>
    <dbReference type="NCBI Taxonomy" id="89184"/>
    <lineage>
        <taxon>Bacteria</taxon>
        <taxon>Pseudomonadati</taxon>
        <taxon>Pseudomonadota</taxon>
        <taxon>Alphaproteobacteria</taxon>
        <taxon>Rhodobacterales</taxon>
        <taxon>Roseobacteraceae</taxon>
        <taxon>Ruegeria</taxon>
    </lineage>
</organism>
<evidence type="ECO:0000256" key="2">
    <source>
        <dbReference type="ARBA" id="ARBA00023015"/>
    </source>
</evidence>
<dbReference type="PANTHER" id="PTHR30537">
    <property type="entry name" value="HTH-TYPE TRANSCRIPTIONAL REGULATOR"/>
    <property type="match status" value="1"/>
</dbReference>
<evidence type="ECO:0000256" key="3">
    <source>
        <dbReference type="ARBA" id="ARBA00023125"/>
    </source>
</evidence>
<proteinExistence type="inferred from homology"/>
<dbReference type="PANTHER" id="PTHR30537:SF3">
    <property type="entry name" value="TRANSCRIPTIONAL REGULATORY PROTEIN"/>
    <property type="match status" value="1"/>
</dbReference>
<dbReference type="EMBL" id="JABXIY010000011">
    <property type="protein sequence ID" value="NVK96118.1"/>
    <property type="molecule type" value="Genomic_DNA"/>
</dbReference>
<dbReference type="SUPFAM" id="SSF53850">
    <property type="entry name" value="Periplasmic binding protein-like II"/>
    <property type="match status" value="1"/>
</dbReference>
<dbReference type="GO" id="GO:0006351">
    <property type="term" value="P:DNA-templated transcription"/>
    <property type="evidence" value="ECO:0007669"/>
    <property type="project" value="TreeGrafter"/>
</dbReference>
<dbReference type="AlphaFoldDB" id="A0A850LDY6"/>
<dbReference type="InterPro" id="IPR036390">
    <property type="entry name" value="WH_DNA-bd_sf"/>
</dbReference>
<dbReference type="PROSITE" id="PS50931">
    <property type="entry name" value="HTH_LYSR"/>
    <property type="match status" value="1"/>
</dbReference>
<accession>A0A850LDY6</accession>
<name>A0A850LDY6_9RHOB</name>
<dbReference type="InterPro" id="IPR058163">
    <property type="entry name" value="LysR-type_TF_proteobact-type"/>
</dbReference>
<protein>
    <submittedName>
        <fullName evidence="6">LysR family transcriptional regulator</fullName>
    </submittedName>
</protein>
<dbReference type="Gene3D" id="3.40.190.290">
    <property type="match status" value="1"/>
</dbReference>
<sequence length="290" mass="31920">MQVDWDDLKTVLAVVRGGTLAAAAAELDINYTTVSRRILRAEAALGEVLFERLADGYRATDAGRMVAEHAAGMEARQDDLLRRLQSRDQSLSGELVITAPQLLVGPHVAPVMARFAAAHPQVQIHLRATNDLLDLTRREADLAIRISRSPGDTLTGLRLCAQHAASFATPELAERLAEDPEAAVDWIAYEQNPRVPPTILERYPNTRLRMVFDDMAAMVGAAQAGLGAVRMPMFLGRASPGLVQVPLLAPQPYADIWVVAHRDVWRAAKPRAFREVLVPWFKTNRPLFVA</sequence>
<dbReference type="Pfam" id="PF00126">
    <property type="entry name" value="HTH_1"/>
    <property type="match status" value="1"/>
</dbReference>
<dbReference type="InterPro" id="IPR036388">
    <property type="entry name" value="WH-like_DNA-bd_sf"/>
</dbReference>
<gene>
    <name evidence="6" type="ORF">HW564_04230</name>
</gene>
<dbReference type="Proteomes" id="UP000565723">
    <property type="component" value="Unassembled WGS sequence"/>
</dbReference>
<evidence type="ECO:0000256" key="1">
    <source>
        <dbReference type="ARBA" id="ARBA00009437"/>
    </source>
</evidence>
<evidence type="ECO:0000256" key="4">
    <source>
        <dbReference type="ARBA" id="ARBA00023163"/>
    </source>
</evidence>
<dbReference type="GO" id="GO:0043565">
    <property type="term" value="F:sequence-specific DNA binding"/>
    <property type="evidence" value="ECO:0007669"/>
    <property type="project" value="TreeGrafter"/>
</dbReference>
<reference evidence="6 7" key="1">
    <citation type="journal article" date="2020" name="Proc. Natl. Acad. Sci. U.S.A.">
        <title>Ecological drivers of bacterial community assembly in synthetic phycospheres.</title>
        <authorList>
            <person name="Fu H."/>
            <person name="Uchimiya M."/>
            <person name="Gore J."/>
            <person name="Moran M.A."/>
        </authorList>
    </citation>
    <scope>NUCLEOTIDE SEQUENCE [LARGE SCALE GENOMIC DNA]</scope>
    <source>
        <strain evidence="6">HF-Din03</strain>
    </source>
</reference>
<keyword evidence="2" id="KW-0805">Transcription regulation</keyword>